<accession>A0A672GJQ7</accession>
<evidence type="ECO:0000313" key="1">
    <source>
        <dbReference type="Ensembl" id="ENSSFAP00005019021.1"/>
    </source>
</evidence>
<dbReference type="InParanoid" id="A0A672GJQ7"/>
<proteinExistence type="predicted"/>
<name>A0A672GJQ7_SALFA</name>
<sequence>LAEGAQRVEDALAQRISPGPVFSRRGFSVWTSQRRLTVIHPAPLR</sequence>
<organism evidence="1 2">
    <name type="scientific">Salarias fasciatus</name>
    <name type="common">Jewelled blenny</name>
    <name type="synonym">Blennius fasciatus</name>
    <dbReference type="NCBI Taxonomy" id="181472"/>
    <lineage>
        <taxon>Eukaryota</taxon>
        <taxon>Metazoa</taxon>
        <taxon>Chordata</taxon>
        <taxon>Craniata</taxon>
        <taxon>Vertebrata</taxon>
        <taxon>Euteleostomi</taxon>
        <taxon>Actinopterygii</taxon>
        <taxon>Neopterygii</taxon>
        <taxon>Teleostei</taxon>
        <taxon>Neoteleostei</taxon>
        <taxon>Acanthomorphata</taxon>
        <taxon>Ovalentaria</taxon>
        <taxon>Blenniimorphae</taxon>
        <taxon>Blenniiformes</taxon>
        <taxon>Blennioidei</taxon>
        <taxon>Blenniidae</taxon>
        <taxon>Salariinae</taxon>
        <taxon>Salarias</taxon>
    </lineage>
</organism>
<reference evidence="1" key="1">
    <citation type="submission" date="2019-06" db="EMBL/GenBank/DDBJ databases">
        <authorList>
            <consortium name="Wellcome Sanger Institute Data Sharing"/>
        </authorList>
    </citation>
    <scope>NUCLEOTIDE SEQUENCE [LARGE SCALE GENOMIC DNA]</scope>
</reference>
<dbReference type="AlphaFoldDB" id="A0A672GJQ7"/>
<dbReference type="Ensembl" id="ENSSFAT00005019789.1">
    <property type="protein sequence ID" value="ENSSFAP00005019021.1"/>
    <property type="gene ID" value="ENSSFAG00005009994.1"/>
</dbReference>
<evidence type="ECO:0000313" key="2">
    <source>
        <dbReference type="Proteomes" id="UP000472267"/>
    </source>
</evidence>
<reference evidence="1" key="3">
    <citation type="submission" date="2025-09" db="UniProtKB">
        <authorList>
            <consortium name="Ensembl"/>
        </authorList>
    </citation>
    <scope>IDENTIFICATION</scope>
</reference>
<keyword evidence="2" id="KW-1185">Reference proteome</keyword>
<dbReference type="Proteomes" id="UP000472267">
    <property type="component" value="Chromosome 18"/>
</dbReference>
<protein>
    <submittedName>
        <fullName evidence="1">Uncharacterized protein</fullName>
    </submittedName>
</protein>
<reference evidence="1" key="2">
    <citation type="submission" date="2025-08" db="UniProtKB">
        <authorList>
            <consortium name="Ensembl"/>
        </authorList>
    </citation>
    <scope>IDENTIFICATION</scope>
</reference>